<evidence type="ECO:0000313" key="8">
    <source>
        <dbReference type="EMBL" id="QCT72113.1"/>
    </source>
</evidence>
<dbReference type="GO" id="GO:0055052">
    <property type="term" value="C:ATP-binding cassette (ABC) transporter complex, substrate-binding subunit-containing"/>
    <property type="evidence" value="ECO:0007669"/>
    <property type="project" value="TreeGrafter"/>
</dbReference>
<dbReference type="Gene3D" id="3.40.50.300">
    <property type="entry name" value="P-loop containing nucleotide triphosphate hydrolases"/>
    <property type="match status" value="1"/>
</dbReference>
<dbReference type="InterPro" id="IPR003593">
    <property type="entry name" value="AAA+_ATPase"/>
</dbReference>
<dbReference type="PANTHER" id="PTHR43875">
    <property type="entry name" value="MALTODEXTRIN IMPORT ATP-BINDING PROTEIN MSMX"/>
    <property type="match status" value="1"/>
</dbReference>
<keyword evidence="3" id="KW-0547">Nucleotide-binding</keyword>
<dbReference type="Gene3D" id="2.40.50.100">
    <property type="match status" value="1"/>
</dbReference>
<name>A0A4P9C9N1_EUBML</name>
<keyword evidence="9" id="KW-1185">Reference proteome</keyword>
<dbReference type="KEGG" id="emt:CPZ25_012535"/>
<dbReference type="GO" id="GO:0140359">
    <property type="term" value="F:ABC-type transporter activity"/>
    <property type="evidence" value="ECO:0007669"/>
    <property type="project" value="InterPro"/>
</dbReference>
<dbReference type="SUPFAM" id="SSF52540">
    <property type="entry name" value="P-loop containing nucleoside triphosphate hydrolases"/>
    <property type="match status" value="1"/>
</dbReference>
<gene>
    <name evidence="8" type="ORF">CPZ25_012535</name>
</gene>
<proteinExistence type="predicted"/>
<reference evidence="8 9" key="1">
    <citation type="submission" date="2018-05" db="EMBL/GenBank/DDBJ databases">
        <title>Genome comparison of Eubacterium sp.</title>
        <authorList>
            <person name="Feng Y."/>
            <person name="Sanchez-Andrea I."/>
            <person name="Stams A.J.M."/>
            <person name="De Vos W.M."/>
        </authorList>
    </citation>
    <scope>NUCLEOTIDE SEQUENCE [LARGE SCALE GENOMIC DNA]</scope>
    <source>
        <strain evidence="8 9">YI</strain>
    </source>
</reference>
<dbReference type="InterPro" id="IPR017871">
    <property type="entry name" value="ABC_transporter-like_CS"/>
</dbReference>
<feature type="domain" description="ABC transporter" evidence="7">
    <location>
        <begin position="4"/>
        <end position="234"/>
    </location>
</feature>
<dbReference type="SMART" id="SM00382">
    <property type="entry name" value="AAA"/>
    <property type="match status" value="1"/>
</dbReference>
<evidence type="ECO:0000256" key="4">
    <source>
        <dbReference type="ARBA" id="ARBA00022840"/>
    </source>
</evidence>
<evidence type="ECO:0000256" key="3">
    <source>
        <dbReference type="ARBA" id="ARBA00022741"/>
    </source>
</evidence>
<evidence type="ECO:0000256" key="6">
    <source>
        <dbReference type="ARBA" id="ARBA00023136"/>
    </source>
</evidence>
<accession>A0A4P9C9N1</accession>
<evidence type="ECO:0000256" key="1">
    <source>
        <dbReference type="ARBA" id="ARBA00022448"/>
    </source>
</evidence>
<dbReference type="SUPFAM" id="SSF50331">
    <property type="entry name" value="MOP-like"/>
    <property type="match status" value="1"/>
</dbReference>
<dbReference type="GO" id="GO:0008643">
    <property type="term" value="P:carbohydrate transport"/>
    <property type="evidence" value="ECO:0007669"/>
    <property type="project" value="InterPro"/>
</dbReference>
<dbReference type="PROSITE" id="PS50893">
    <property type="entry name" value="ABC_TRANSPORTER_2"/>
    <property type="match status" value="1"/>
</dbReference>
<dbReference type="CDD" id="cd03301">
    <property type="entry name" value="ABC_MalK_N"/>
    <property type="match status" value="1"/>
</dbReference>
<protein>
    <submittedName>
        <fullName evidence="8">ABC transporter ATP-binding protein</fullName>
    </submittedName>
</protein>
<evidence type="ECO:0000259" key="7">
    <source>
        <dbReference type="PROSITE" id="PS50893"/>
    </source>
</evidence>
<dbReference type="Proteomes" id="UP000218387">
    <property type="component" value="Chromosome"/>
</dbReference>
<dbReference type="InterPro" id="IPR027417">
    <property type="entry name" value="P-loop_NTPase"/>
</dbReference>
<keyword evidence="6" id="KW-0472">Membrane</keyword>
<keyword evidence="4 8" id="KW-0067">ATP-binding</keyword>
<evidence type="ECO:0000256" key="2">
    <source>
        <dbReference type="ARBA" id="ARBA00022475"/>
    </source>
</evidence>
<evidence type="ECO:0000256" key="5">
    <source>
        <dbReference type="ARBA" id="ARBA00022967"/>
    </source>
</evidence>
<organism evidence="8 9">
    <name type="scientific">Eubacterium maltosivorans</name>
    <dbReference type="NCBI Taxonomy" id="2041044"/>
    <lineage>
        <taxon>Bacteria</taxon>
        <taxon>Bacillati</taxon>
        <taxon>Bacillota</taxon>
        <taxon>Clostridia</taxon>
        <taxon>Eubacteriales</taxon>
        <taxon>Eubacteriaceae</taxon>
        <taxon>Eubacterium</taxon>
    </lineage>
</organism>
<dbReference type="AlphaFoldDB" id="A0A4P9C9N1"/>
<dbReference type="RefSeq" id="WP_096918729.1">
    <property type="nucleotide sequence ID" value="NZ_CP029487.1"/>
</dbReference>
<dbReference type="InterPro" id="IPR003439">
    <property type="entry name" value="ABC_transporter-like_ATP-bd"/>
</dbReference>
<dbReference type="EMBL" id="CP029487">
    <property type="protein sequence ID" value="QCT72113.1"/>
    <property type="molecule type" value="Genomic_DNA"/>
</dbReference>
<keyword evidence="1" id="KW-0813">Transport</keyword>
<dbReference type="GO" id="GO:0005524">
    <property type="term" value="F:ATP binding"/>
    <property type="evidence" value="ECO:0007669"/>
    <property type="project" value="UniProtKB-KW"/>
</dbReference>
<dbReference type="GO" id="GO:0016887">
    <property type="term" value="F:ATP hydrolysis activity"/>
    <property type="evidence" value="ECO:0007669"/>
    <property type="project" value="InterPro"/>
</dbReference>
<dbReference type="InterPro" id="IPR008995">
    <property type="entry name" value="Mo/tungstate-bd_C_term_dom"/>
</dbReference>
<dbReference type="Pfam" id="PF08402">
    <property type="entry name" value="TOBE_2"/>
    <property type="match status" value="1"/>
</dbReference>
<keyword evidence="5" id="KW-1278">Translocase</keyword>
<dbReference type="PANTHER" id="PTHR43875:SF15">
    <property type="entry name" value="TREHALOSE IMPORT ATP-BINDING PROTEIN SUGC"/>
    <property type="match status" value="1"/>
</dbReference>
<keyword evidence="2" id="KW-1003">Cell membrane</keyword>
<dbReference type="InterPro" id="IPR015855">
    <property type="entry name" value="ABC_transpr_MalK-like"/>
</dbReference>
<sequence length="344" mass="38645">MGKIAIEHLVKDFNKTKVLKDISLEIEDGSFTILLGPSGCGKSTLLRIIAGLETPTSGGLFIDDKDVTDSEPKDREIAMVFQNYALYPHMSVFKNVEYGLKIKKIPKEERRKMVDDVLKMVDLSDQAEKLPAQMSGGQRQRVALARAIVKDPRVFLMDEPLSNLDAKLRTQMRFELIEMYKKVKNTFLYVTHDQVEAMSMGTYIVVMNQGEIMQKGTPKEIYTNPANLFVAQFIGAPPTNIIDMNHFYLGVRPENIKIRSAGREDAFRLPASVLSKEELGGESIYHLETRFGKVNVKTPTCWNTLPPQVDLAFDRSDAMLFGKDGSRMGVTGDEVQALENMLVS</sequence>
<dbReference type="Pfam" id="PF00005">
    <property type="entry name" value="ABC_tran"/>
    <property type="match status" value="1"/>
</dbReference>
<evidence type="ECO:0000313" key="9">
    <source>
        <dbReference type="Proteomes" id="UP000218387"/>
    </source>
</evidence>
<dbReference type="InterPro" id="IPR047641">
    <property type="entry name" value="ABC_transpr_MalK/UgpC-like"/>
</dbReference>
<dbReference type="FunFam" id="3.40.50.300:FF:000042">
    <property type="entry name" value="Maltose/maltodextrin ABC transporter, ATP-binding protein"/>
    <property type="match status" value="1"/>
</dbReference>
<dbReference type="InterPro" id="IPR013611">
    <property type="entry name" value="Transp-assoc_OB_typ2"/>
</dbReference>
<dbReference type="PROSITE" id="PS00211">
    <property type="entry name" value="ABC_TRANSPORTER_1"/>
    <property type="match status" value="1"/>
</dbReference>